<dbReference type="GO" id="GO:0030688">
    <property type="term" value="C:preribosome, small subunit precursor"/>
    <property type="evidence" value="ECO:0007669"/>
    <property type="project" value="TreeGrafter"/>
</dbReference>
<feature type="compositionally biased region" description="Acidic residues" evidence="3">
    <location>
        <begin position="155"/>
        <end position="169"/>
    </location>
</feature>
<feature type="region of interest" description="Disordered" evidence="3">
    <location>
        <begin position="312"/>
        <end position="331"/>
    </location>
</feature>
<dbReference type="GeneID" id="116290347"/>
<evidence type="ECO:0000313" key="4">
    <source>
        <dbReference type="Proteomes" id="UP000515163"/>
    </source>
</evidence>
<dbReference type="Proteomes" id="UP000515163">
    <property type="component" value="Unplaced"/>
</dbReference>
<dbReference type="GO" id="GO:0042274">
    <property type="term" value="P:ribosomal small subunit biogenesis"/>
    <property type="evidence" value="ECO:0007669"/>
    <property type="project" value="InterPro"/>
</dbReference>
<feature type="compositionally biased region" description="Basic and acidic residues" evidence="3">
    <location>
        <begin position="48"/>
        <end position="67"/>
    </location>
</feature>
<dbReference type="KEGG" id="aten:116290347"/>
<gene>
    <name evidence="5" type="primary">LOC116290347</name>
</gene>
<sequence length="463" mass="52351">MGKKKKPFIDKKTAHSFQVVHRSQRDPLQADQDSSRHVLVPLNTEAQESSKDGEQGSSKEERKEELTKFGIDFEDDYDYFQHLKTRTDCTLEPLPSNVTVIEAKKPASKEFGDLKLPSEAFPSVYEEEEGLLNLAAPAPGPHPEWDPDIVAALDGDFDPDDPDNELEDDFILKANNPVSEDMDSDDDLIRSDDDDDDGGGVERYFPSDEGEDFENNSEGSGFTFGDEETKSRFTNYSMTSSVIRRNEGLTLLDDRFEKVMEEYDEDEIGALDHEEMAGNVNPDSELLNSLVDDYEKKVPKVRFADMECDDKAVRHEAESSDEESGNEVVKIDVTPKEQWDCESILSTYSNLYNHPTLIKEPSKAKQIKLSNKTGIPIGVLPTKPTSKNSTDQDEMDTGKNILISGPRTKDEDKEAKINRKKAVKEERRARRVEKKTNKLTFKAERKRQEQSLLNAKAQKGQKL</sequence>
<dbReference type="GO" id="GO:0005634">
    <property type="term" value="C:nucleus"/>
    <property type="evidence" value="ECO:0007669"/>
    <property type="project" value="TreeGrafter"/>
</dbReference>
<accession>A0A6P8HKT3</accession>
<evidence type="ECO:0000313" key="5">
    <source>
        <dbReference type="RefSeq" id="XP_031553215.1"/>
    </source>
</evidence>
<dbReference type="GO" id="GO:0005829">
    <property type="term" value="C:cytosol"/>
    <property type="evidence" value="ECO:0007669"/>
    <property type="project" value="TreeGrafter"/>
</dbReference>
<name>A0A6P8HKT3_ACTTE</name>
<keyword evidence="4" id="KW-1185">Reference proteome</keyword>
<dbReference type="InterPro" id="IPR007307">
    <property type="entry name" value="Ltv1"/>
</dbReference>
<evidence type="ECO:0000256" key="2">
    <source>
        <dbReference type="ARBA" id="ARBA00021561"/>
    </source>
</evidence>
<comment type="similarity">
    <text evidence="1">Belongs to the LTV1 family.</text>
</comment>
<dbReference type="FunCoup" id="A0A6P8HKT3">
    <property type="interactions" value="2350"/>
</dbReference>
<dbReference type="InParanoid" id="A0A6P8HKT3"/>
<feature type="region of interest" description="Disordered" evidence="3">
    <location>
        <begin position="1"/>
        <end position="67"/>
    </location>
</feature>
<dbReference type="PANTHER" id="PTHR21531:SF0">
    <property type="entry name" value="PROTEIN LTV1 HOMOLOG"/>
    <property type="match status" value="1"/>
</dbReference>
<evidence type="ECO:0000256" key="1">
    <source>
        <dbReference type="ARBA" id="ARBA00009078"/>
    </source>
</evidence>
<feature type="compositionally biased region" description="Acidic residues" evidence="3">
    <location>
        <begin position="180"/>
        <end position="199"/>
    </location>
</feature>
<evidence type="ECO:0000256" key="3">
    <source>
        <dbReference type="SAM" id="MobiDB-lite"/>
    </source>
</evidence>
<dbReference type="RefSeq" id="XP_031553215.1">
    <property type="nucleotide sequence ID" value="XM_031697355.1"/>
</dbReference>
<feature type="region of interest" description="Disordered" evidence="3">
    <location>
        <begin position="378"/>
        <end position="463"/>
    </location>
</feature>
<feature type="compositionally biased region" description="Basic and acidic residues" evidence="3">
    <location>
        <begin position="407"/>
        <end position="428"/>
    </location>
</feature>
<dbReference type="PANTHER" id="PTHR21531">
    <property type="entry name" value="LOW-TEMPERATURE VIABILITY PROTEIN LTV1-RELATED"/>
    <property type="match status" value="1"/>
</dbReference>
<reference evidence="5" key="1">
    <citation type="submission" date="2025-08" db="UniProtKB">
        <authorList>
            <consortium name="RefSeq"/>
        </authorList>
    </citation>
    <scope>IDENTIFICATION</scope>
    <source>
        <tissue evidence="5">Tentacle</tissue>
    </source>
</reference>
<dbReference type="OrthoDB" id="5852896at2759"/>
<dbReference type="AlphaFoldDB" id="A0A6P8HKT3"/>
<dbReference type="GO" id="GO:0000056">
    <property type="term" value="P:ribosomal small subunit export from nucleus"/>
    <property type="evidence" value="ECO:0007669"/>
    <property type="project" value="TreeGrafter"/>
</dbReference>
<proteinExistence type="inferred from homology"/>
<protein>
    <recommendedName>
        <fullName evidence="2">Protein LTV1 homolog</fullName>
    </recommendedName>
</protein>
<organism evidence="4 5">
    <name type="scientific">Actinia tenebrosa</name>
    <name type="common">Australian red waratah sea anemone</name>
    <dbReference type="NCBI Taxonomy" id="6105"/>
    <lineage>
        <taxon>Eukaryota</taxon>
        <taxon>Metazoa</taxon>
        <taxon>Cnidaria</taxon>
        <taxon>Anthozoa</taxon>
        <taxon>Hexacorallia</taxon>
        <taxon>Actiniaria</taxon>
        <taxon>Actiniidae</taxon>
        <taxon>Actinia</taxon>
    </lineage>
</organism>
<dbReference type="Pfam" id="PF04180">
    <property type="entry name" value="LTV"/>
    <property type="match status" value="2"/>
</dbReference>
<feature type="region of interest" description="Disordered" evidence="3">
    <location>
        <begin position="134"/>
        <end position="229"/>
    </location>
</feature>